<name>A0A2N8KDQ9_9BURK</name>
<proteinExistence type="predicted"/>
<accession>A0A2N8KDQ9</accession>
<evidence type="ECO:0000313" key="2">
    <source>
        <dbReference type="EMBL" id="PND31583.1"/>
    </source>
</evidence>
<protein>
    <submittedName>
        <fullName evidence="2">Uncharacterized protein</fullName>
    </submittedName>
</protein>
<feature type="region of interest" description="Disordered" evidence="1">
    <location>
        <begin position="1"/>
        <end position="22"/>
    </location>
</feature>
<comment type="caution">
    <text evidence="2">The sequence shown here is derived from an EMBL/GenBank/DDBJ whole genome shotgun (WGS) entry which is preliminary data.</text>
</comment>
<evidence type="ECO:0000256" key="1">
    <source>
        <dbReference type="SAM" id="MobiDB-lite"/>
    </source>
</evidence>
<dbReference type="RefSeq" id="WP_102774676.1">
    <property type="nucleotide sequence ID" value="NZ_POQS01000006.1"/>
</dbReference>
<dbReference type="AlphaFoldDB" id="A0A2N8KDQ9"/>
<reference evidence="2 3" key="1">
    <citation type="submission" date="2018-01" db="EMBL/GenBank/DDBJ databases">
        <title>The draft genome of an aniline degradation strain ANB-1.</title>
        <authorList>
            <person name="Zhang L."/>
            <person name="Jiang J."/>
        </authorList>
    </citation>
    <scope>NUCLEOTIDE SEQUENCE [LARGE SCALE GENOMIC DNA]</scope>
    <source>
        <strain evidence="2 3">ANB-1</strain>
    </source>
</reference>
<dbReference type="EMBL" id="POQS01000006">
    <property type="protein sequence ID" value="PND31583.1"/>
    <property type="molecule type" value="Genomic_DNA"/>
</dbReference>
<organism evidence="2 3">
    <name type="scientific">Achromobacter pulmonis</name>
    <dbReference type="NCBI Taxonomy" id="1389932"/>
    <lineage>
        <taxon>Bacteria</taxon>
        <taxon>Pseudomonadati</taxon>
        <taxon>Pseudomonadota</taxon>
        <taxon>Betaproteobacteria</taxon>
        <taxon>Burkholderiales</taxon>
        <taxon>Alcaligenaceae</taxon>
        <taxon>Achromobacter</taxon>
    </lineage>
</organism>
<keyword evidence="3" id="KW-1185">Reference proteome</keyword>
<dbReference type="Proteomes" id="UP000235994">
    <property type="component" value="Unassembled WGS sequence"/>
</dbReference>
<feature type="compositionally biased region" description="Polar residues" evidence="1">
    <location>
        <begin position="1"/>
        <end position="14"/>
    </location>
</feature>
<sequence>MPEITVGQTYQLKPTSPRGKPVTANVTAITRRGLGHTVAYKVDNKVHHCSMGNFKNRLVS</sequence>
<gene>
    <name evidence="2" type="ORF">C1I89_22370</name>
</gene>
<evidence type="ECO:0000313" key="3">
    <source>
        <dbReference type="Proteomes" id="UP000235994"/>
    </source>
</evidence>